<feature type="domain" description="NB-ARC" evidence="5">
    <location>
        <begin position="466"/>
        <end position="629"/>
    </location>
</feature>
<feature type="domain" description="R13L1/DRL21-like LRR repeat region" evidence="8">
    <location>
        <begin position="746"/>
        <end position="852"/>
    </location>
</feature>
<evidence type="ECO:0000259" key="7">
    <source>
        <dbReference type="Pfam" id="PF23559"/>
    </source>
</evidence>
<dbReference type="InterPro" id="IPR056789">
    <property type="entry name" value="LRR_R13L1-DRL21"/>
</dbReference>
<dbReference type="InterPro" id="IPR058922">
    <property type="entry name" value="WHD_DRP"/>
</dbReference>
<organism evidence="9 10">
    <name type="scientific">Quercus lobata</name>
    <name type="common">Valley oak</name>
    <dbReference type="NCBI Taxonomy" id="97700"/>
    <lineage>
        <taxon>Eukaryota</taxon>
        <taxon>Viridiplantae</taxon>
        <taxon>Streptophyta</taxon>
        <taxon>Embryophyta</taxon>
        <taxon>Tracheophyta</taxon>
        <taxon>Spermatophyta</taxon>
        <taxon>Magnoliopsida</taxon>
        <taxon>eudicotyledons</taxon>
        <taxon>Gunneridae</taxon>
        <taxon>Pentapetalae</taxon>
        <taxon>rosids</taxon>
        <taxon>fabids</taxon>
        <taxon>Fagales</taxon>
        <taxon>Fagaceae</taxon>
        <taxon>Quercus</taxon>
    </lineage>
</organism>
<dbReference type="Gene3D" id="1.10.10.10">
    <property type="entry name" value="Winged helix-like DNA-binding domain superfamily/Winged helix DNA-binding domain"/>
    <property type="match status" value="1"/>
</dbReference>
<sequence length="877" mass="100277">MAVLMVGGAIRVLLDYVDSKEIKDFFLLHDYRFRCSLLLSWGGGSRADKSKEYERRMIEQFKERMEIILKRMEFIRESGEFIEALDFQRLPPFDFFDGYESEVAYGFDMSWAKRAIIESVTSWPSFTVERLSFGNILKEYLRGRRFLIILDDVCVDNKIDQKWDIFLSDFEDVASQICLIITAGSFGFAAQKGINDFYVKLNPLSEEDGWPMLAEFALKYQNDDSYLEVEAIGRKILRQCNGLPLRCYEFEKEKLVLLWMAEGLLQQQGGNRTMEEVGDRFCRILIVQESICRSCRMLIAYDSTQGVVQSSFDMTLGATQSSSAITQGAAVTECSFPVAQGVAAAECSFSMIQKVNNGSPEMLKNKLQSLLLVVDDAEEKQYRSKVVKEWLDKLRDVVYDKEDLIDEIHTEGLQHRLDEILDRVESFAKRKDELGLKKRIEHMEKSPRMPAASFGDDNSKVIFGRESDIKEIIDLLLSNDANGRKLSVISLLANDGMGKTTLAQLIYKDHRVTEHFDLKDWAYVSDLSDTFMVTKAVFESFTLQSCDLKEQDMSQLEANLCERLEGKRFLLVLNIASPFIFGGWEALQPHFIKAANGSYVIVTTRNEISASSIKPLYVYHIKPLSDEDTLRTVGCLLRLKLQVEEWDAVLDHLKQNLEDIKTALNNTLTLSYSTLKLSYDHLSAQIKRCFAYCSIFPSGYEFEKKKLVLLCMTPEETLDWKILEDLGPSVSERTRYLSLLSIKYSFPNVVSAEDAARALLVEKTDLDELVLEWVDDSIVPKNVRDVLEQIEPHTNLKKLSIKFYCGTRFPHWLGKSSFSNMVSLRLSDCMNCVDLPPLWQLPSLKVLIIESMDAVTRVGPEFCGMDKPFQSLETLNI</sequence>
<feature type="domain" description="NB-ARC" evidence="5">
    <location>
        <begin position="136"/>
        <end position="219"/>
    </location>
</feature>
<dbReference type="Pfam" id="PF25019">
    <property type="entry name" value="LRR_R13L1-DRL21"/>
    <property type="match status" value="1"/>
</dbReference>
<evidence type="ECO:0000256" key="4">
    <source>
        <dbReference type="SAM" id="Coils"/>
    </source>
</evidence>
<dbReference type="Pfam" id="PF00931">
    <property type="entry name" value="NB-ARC"/>
    <property type="match status" value="2"/>
</dbReference>
<evidence type="ECO:0000259" key="6">
    <source>
        <dbReference type="Pfam" id="PF18052"/>
    </source>
</evidence>
<dbReference type="Gramene" id="QL04p011547:mrna">
    <property type="protein sequence ID" value="QL04p011547:mrna"/>
    <property type="gene ID" value="QL04p011547"/>
</dbReference>
<evidence type="ECO:0000256" key="3">
    <source>
        <dbReference type="ARBA" id="ARBA00022821"/>
    </source>
</evidence>
<dbReference type="Pfam" id="PF18052">
    <property type="entry name" value="Rx_N"/>
    <property type="match status" value="1"/>
</dbReference>
<dbReference type="SUPFAM" id="SSF52058">
    <property type="entry name" value="L domain-like"/>
    <property type="match status" value="1"/>
</dbReference>
<dbReference type="InterPro" id="IPR044974">
    <property type="entry name" value="Disease_R_plants"/>
</dbReference>
<dbReference type="AlphaFoldDB" id="A0A7N2LBK8"/>
<reference evidence="9" key="2">
    <citation type="submission" date="2021-01" db="UniProtKB">
        <authorList>
            <consortium name="EnsemblPlants"/>
        </authorList>
    </citation>
    <scope>IDENTIFICATION</scope>
</reference>
<dbReference type="Pfam" id="PF23559">
    <property type="entry name" value="WHD_DRP"/>
    <property type="match status" value="1"/>
</dbReference>
<feature type="coiled-coil region" evidence="4">
    <location>
        <begin position="636"/>
        <end position="670"/>
    </location>
</feature>
<dbReference type="Gene3D" id="1.20.5.4130">
    <property type="match status" value="1"/>
</dbReference>
<keyword evidence="4" id="KW-0175">Coiled coil</keyword>
<evidence type="ECO:0000313" key="10">
    <source>
        <dbReference type="Proteomes" id="UP000594261"/>
    </source>
</evidence>
<dbReference type="InterPro" id="IPR027417">
    <property type="entry name" value="P-loop_NTPase"/>
</dbReference>
<name>A0A7N2LBK8_QUELO</name>
<dbReference type="EnsemblPlants" id="QL04p011547:mrna">
    <property type="protein sequence ID" value="QL04p011547:mrna"/>
    <property type="gene ID" value="QL04p011547"/>
</dbReference>
<dbReference type="InterPro" id="IPR032675">
    <property type="entry name" value="LRR_dom_sf"/>
</dbReference>
<evidence type="ECO:0000256" key="1">
    <source>
        <dbReference type="ARBA" id="ARBA00022737"/>
    </source>
</evidence>
<evidence type="ECO:0000259" key="8">
    <source>
        <dbReference type="Pfam" id="PF25019"/>
    </source>
</evidence>
<keyword evidence="3" id="KW-0611">Plant defense</keyword>
<evidence type="ECO:0000313" key="9">
    <source>
        <dbReference type="EnsemblPlants" id="QL04p011547:mrna"/>
    </source>
</evidence>
<dbReference type="InterPro" id="IPR036388">
    <property type="entry name" value="WH-like_DNA-bd_sf"/>
</dbReference>
<dbReference type="InterPro" id="IPR002182">
    <property type="entry name" value="NB-ARC"/>
</dbReference>
<dbReference type="GO" id="GO:0098542">
    <property type="term" value="P:defense response to other organism"/>
    <property type="evidence" value="ECO:0007669"/>
    <property type="project" value="TreeGrafter"/>
</dbReference>
<proteinExistence type="predicted"/>
<dbReference type="GO" id="GO:0043531">
    <property type="term" value="F:ADP binding"/>
    <property type="evidence" value="ECO:0007669"/>
    <property type="project" value="InterPro"/>
</dbReference>
<evidence type="ECO:0000259" key="5">
    <source>
        <dbReference type="Pfam" id="PF00931"/>
    </source>
</evidence>
<dbReference type="InParanoid" id="A0A7N2LBK8"/>
<dbReference type="PANTHER" id="PTHR23155">
    <property type="entry name" value="DISEASE RESISTANCE PROTEIN RP"/>
    <property type="match status" value="1"/>
</dbReference>
<feature type="domain" description="Disease resistance N-terminal" evidence="6">
    <location>
        <begin position="361"/>
        <end position="423"/>
    </location>
</feature>
<keyword evidence="2" id="KW-0547">Nucleotide-binding</keyword>
<reference evidence="9 10" key="1">
    <citation type="journal article" date="2016" name="G3 (Bethesda)">
        <title>First Draft Assembly and Annotation of the Genome of a California Endemic Oak Quercus lobata Nee (Fagaceae).</title>
        <authorList>
            <person name="Sork V.L."/>
            <person name="Fitz-Gibbon S.T."/>
            <person name="Puiu D."/>
            <person name="Crepeau M."/>
            <person name="Gugger P.F."/>
            <person name="Sherman R."/>
            <person name="Stevens K."/>
            <person name="Langley C.H."/>
            <person name="Pellegrini M."/>
            <person name="Salzberg S.L."/>
        </authorList>
    </citation>
    <scope>NUCLEOTIDE SEQUENCE [LARGE SCALE GENOMIC DNA]</scope>
    <source>
        <strain evidence="9 10">cv. SW786</strain>
    </source>
</reference>
<keyword evidence="1" id="KW-0677">Repeat</keyword>
<evidence type="ECO:0008006" key="11">
    <source>
        <dbReference type="Google" id="ProtNLM"/>
    </source>
</evidence>
<feature type="domain" description="Disease resistance protein winged helix" evidence="7">
    <location>
        <begin position="248"/>
        <end position="286"/>
    </location>
</feature>
<dbReference type="InterPro" id="IPR041118">
    <property type="entry name" value="Rx_N"/>
</dbReference>
<dbReference type="Gene3D" id="3.40.50.300">
    <property type="entry name" value="P-loop containing nucleotide triphosphate hydrolases"/>
    <property type="match status" value="1"/>
</dbReference>
<dbReference type="Proteomes" id="UP000594261">
    <property type="component" value="Chromosome 4"/>
</dbReference>
<dbReference type="PANTHER" id="PTHR23155:SF1241">
    <property type="entry name" value="DISEASE RESISTANCE RPP13-LIKE PROTEIN 1-RELATED"/>
    <property type="match status" value="1"/>
</dbReference>
<dbReference type="PRINTS" id="PR00364">
    <property type="entry name" value="DISEASERSIST"/>
</dbReference>
<protein>
    <recommendedName>
        <fullName evidence="11">Disease resistance RPP13-like protein 1</fullName>
    </recommendedName>
</protein>
<evidence type="ECO:0000256" key="2">
    <source>
        <dbReference type="ARBA" id="ARBA00022741"/>
    </source>
</evidence>
<dbReference type="Gene3D" id="3.80.10.10">
    <property type="entry name" value="Ribonuclease Inhibitor"/>
    <property type="match status" value="1"/>
</dbReference>
<dbReference type="EMBL" id="LRBV02000004">
    <property type="status" value="NOT_ANNOTATED_CDS"/>
    <property type="molecule type" value="Genomic_DNA"/>
</dbReference>
<accession>A0A7N2LBK8</accession>
<keyword evidence="10" id="KW-1185">Reference proteome</keyword>
<dbReference type="SUPFAM" id="SSF52540">
    <property type="entry name" value="P-loop containing nucleoside triphosphate hydrolases"/>
    <property type="match status" value="2"/>
</dbReference>